<dbReference type="EMBL" id="DVMW01000024">
    <property type="protein sequence ID" value="HIU35534.1"/>
    <property type="molecule type" value="Genomic_DNA"/>
</dbReference>
<dbReference type="SMART" id="SM00642">
    <property type="entry name" value="Aamy"/>
    <property type="match status" value="1"/>
</dbReference>
<organism evidence="3 4">
    <name type="scientific">Candidatus Fimenecus excrementigallinarum</name>
    <dbReference type="NCBI Taxonomy" id="2840816"/>
    <lineage>
        <taxon>Bacteria</taxon>
        <taxon>Bacillati</taxon>
        <taxon>Bacillota</taxon>
        <taxon>Clostridia</taxon>
        <taxon>Candidatus Fimenecus</taxon>
    </lineage>
</organism>
<dbReference type="InterPro" id="IPR006047">
    <property type="entry name" value="GH13_cat_dom"/>
</dbReference>
<reference evidence="3" key="1">
    <citation type="submission" date="2020-10" db="EMBL/GenBank/DDBJ databases">
        <authorList>
            <person name="Gilroy R."/>
        </authorList>
    </citation>
    <scope>NUCLEOTIDE SEQUENCE</scope>
    <source>
        <strain evidence="3">ChiGjej1B1-19959</strain>
    </source>
</reference>
<protein>
    <submittedName>
        <fullName evidence="3">Glycosylase</fullName>
    </submittedName>
</protein>
<dbReference type="Pfam" id="PF00128">
    <property type="entry name" value="Alpha-amylase"/>
    <property type="match status" value="1"/>
</dbReference>
<dbReference type="InterPro" id="IPR045857">
    <property type="entry name" value="O16G_dom_2"/>
</dbReference>
<dbReference type="AlphaFoldDB" id="A0A9D1IGP3"/>
<comment type="similarity">
    <text evidence="1">Belongs to the glycosyl hydrolase 13 family.</text>
</comment>
<dbReference type="SUPFAM" id="SSF51445">
    <property type="entry name" value="(Trans)glycosidases"/>
    <property type="match status" value="1"/>
</dbReference>
<dbReference type="PANTHER" id="PTHR10357:SF179">
    <property type="entry name" value="NEUTRAL AND BASIC AMINO ACID TRANSPORT PROTEIN RBAT"/>
    <property type="match status" value="1"/>
</dbReference>
<dbReference type="Proteomes" id="UP000824071">
    <property type="component" value="Unassembled WGS sequence"/>
</dbReference>
<feature type="domain" description="Glycosyl hydrolase family 13 catalytic" evidence="2">
    <location>
        <begin position="13"/>
        <end position="402"/>
    </location>
</feature>
<dbReference type="InterPro" id="IPR017853">
    <property type="entry name" value="GH"/>
</dbReference>
<dbReference type="GO" id="GO:0004556">
    <property type="term" value="F:alpha-amylase activity"/>
    <property type="evidence" value="ECO:0007669"/>
    <property type="project" value="TreeGrafter"/>
</dbReference>
<evidence type="ECO:0000313" key="3">
    <source>
        <dbReference type="EMBL" id="HIU35534.1"/>
    </source>
</evidence>
<name>A0A9D1IGP3_9FIRM</name>
<dbReference type="Gene3D" id="3.20.20.80">
    <property type="entry name" value="Glycosidases"/>
    <property type="match status" value="2"/>
</dbReference>
<gene>
    <name evidence="3" type="ORF">IAC53_02880</name>
</gene>
<dbReference type="GO" id="GO:0009313">
    <property type="term" value="P:oligosaccharide catabolic process"/>
    <property type="evidence" value="ECO:0007669"/>
    <property type="project" value="TreeGrafter"/>
</dbReference>
<proteinExistence type="inferred from homology"/>
<evidence type="ECO:0000313" key="4">
    <source>
        <dbReference type="Proteomes" id="UP000824071"/>
    </source>
</evidence>
<evidence type="ECO:0000256" key="1">
    <source>
        <dbReference type="ARBA" id="ARBA00008061"/>
    </source>
</evidence>
<comment type="caution">
    <text evidence="3">The sequence shown here is derived from an EMBL/GenBank/DDBJ whole genome shotgun (WGS) entry which is preliminary data.</text>
</comment>
<dbReference type="Gene3D" id="3.90.400.10">
    <property type="entry name" value="Oligo-1,6-glucosidase, Domain 2"/>
    <property type="match status" value="1"/>
</dbReference>
<reference evidence="3" key="2">
    <citation type="journal article" date="2021" name="PeerJ">
        <title>Extensive microbial diversity within the chicken gut microbiome revealed by metagenomics and culture.</title>
        <authorList>
            <person name="Gilroy R."/>
            <person name="Ravi A."/>
            <person name="Getino M."/>
            <person name="Pursley I."/>
            <person name="Horton D.L."/>
            <person name="Alikhan N.F."/>
            <person name="Baker D."/>
            <person name="Gharbi K."/>
            <person name="Hall N."/>
            <person name="Watson M."/>
            <person name="Adriaenssens E.M."/>
            <person name="Foster-Nyarko E."/>
            <person name="Jarju S."/>
            <person name="Secka A."/>
            <person name="Antonio M."/>
            <person name="Oren A."/>
            <person name="Chaudhuri R.R."/>
            <person name="La Ragione R."/>
            <person name="Hildebrand F."/>
            <person name="Pallen M.J."/>
        </authorList>
    </citation>
    <scope>NUCLEOTIDE SEQUENCE</scope>
    <source>
        <strain evidence="3">ChiGjej1B1-19959</strain>
    </source>
</reference>
<sequence>MRSDWLDSAVFYEIYPTSFYDSNGDGVGDIPGIIEKLPYVAQLGCNAVWLNPCFCSPFLDGGYDITDYYRVDPRFGTNDDLRRLFETARALGIRVLLDLVMGHTSDRHPWFAASCKEERNEFTDAYIWSDNLDAEHCEARFICGRSERPHMYKVNYYATQPALNYGYYRPTKSWQMPMDAPAALQNRERLKDVCAFWLDMGAAGFRVDMAHNMVKGDVRYRGNIRFWREVLDDLHARYPDAVFLPEWNDPQKTIGKAGFDLAFYYPFGYTKANGSDRDDAHIYEGTYISEQSRLFSVFLGPYLHAVRKINRIGGYQSLHLGNHDTIRLSRSRSDDMIRVLWASYMTLPGVPLIYYGDELGMRYQPLKSKDGGYQRTGARTPMQWDNTKNNGFSTTDGVLNLPVEGPDSPYTVAAEAQDPHSTYNTVKTLAHYKRSFDCLRAHAPFQVLHTGHKKDGNPFIYRRKGRDGTLVVVLQPRRAAVRVPMRKYLKDGAYDCLLRQNADWDGQTLACSGVSFALFYRKG</sequence>
<evidence type="ECO:0000259" key="2">
    <source>
        <dbReference type="SMART" id="SM00642"/>
    </source>
</evidence>
<accession>A0A9D1IGP3</accession>
<dbReference type="PANTHER" id="PTHR10357">
    <property type="entry name" value="ALPHA-AMYLASE FAMILY MEMBER"/>
    <property type="match status" value="1"/>
</dbReference>